<dbReference type="Proteomes" id="UP000005631">
    <property type="component" value="Chromosome"/>
</dbReference>
<protein>
    <submittedName>
        <fullName evidence="2">Acetyltransferase, ribosomal protein N-acetylase</fullName>
    </submittedName>
</protein>
<dbReference type="InterPro" id="IPR051531">
    <property type="entry name" value="N-acetyltransferase"/>
</dbReference>
<organism evidence="2 3">
    <name type="scientific">Owenweeksia hongkongensis (strain DSM 17368 / CIP 108786 / JCM 12287 / NRRL B-23963 / UST20020801)</name>
    <dbReference type="NCBI Taxonomy" id="926562"/>
    <lineage>
        <taxon>Bacteria</taxon>
        <taxon>Pseudomonadati</taxon>
        <taxon>Bacteroidota</taxon>
        <taxon>Flavobacteriia</taxon>
        <taxon>Flavobacteriales</taxon>
        <taxon>Owenweeksiaceae</taxon>
        <taxon>Owenweeksia</taxon>
    </lineage>
</organism>
<dbReference type="EMBL" id="CP003156">
    <property type="protein sequence ID" value="AEV32596.1"/>
    <property type="molecule type" value="Genomic_DNA"/>
</dbReference>
<dbReference type="Pfam" id="PF13302">
    <property type="entry name" value="Acetyltransf_3"/>
    <property type="match status" value="1"/>
</dbReference>
<accession>G8QZG8</accession>
<dbReference type="RefSeq" id="WP_014201952.1">
    <property type="nucleotide sequence ID" value="NC_016599.1"/>
</dbReference>
<dbReference type="AlphaFoldDB" id="G8QZG8"/>
<dbReference type="PROSITE" id="PS51186">
    <property type="entry name" value="GNAT"/>
    <property type="match status" value="1"/>
</dbReference>
<dbReference type="GO" id="GO:0016747">
    <property type="term" value="F:acyltransferase activity, transferring groups other than amino-acyl groups"/>
    <property type="evidence" value="ECO:0007669"/>
    <property type="project" value="InterPro"/>
</dbReference>
<evidence type="ECO:0000313" key="3">
    <source>
        <dbReference type="Proteomes" id="UP000005631"/>
    </source>
</evidence>
<keyword evidence="2" id="KW-0689">Ribosomal protein</keyword>
<dbReference type="CDD" id="cd04301">
    <property type="entry name" value="NAT_SF"/>
    <property type="match status" value="1"/>
</dbReference>
<keyword evidence="2" id="KW-0808">Transferase</keyword>
<keyword evidence="3" id="KW-1185">Reference proteome</keyword>
<evidence type="ECO:0000259" key="1">
    <source>
        <dbReference type="PROSITE" id="PS51186"/>
    </source>
</evidence>
<dbReference type="InterPro" id="IPR016181">
    <property type="entry name" value="Acyl_CoA_acyltransferase"/>
</dbReference>
<evidence type="ECO:0000313" key="2">
    <source>
        <dbReference type="EMBL" id="AEV32596.1"/>
    </source>
</evidence>
<name>G8QZG8_OWEHD</name>
<dbReference type="STRING" id="926562.Oweho_1607"/>
<dbReference type="GO" id="GO:0005840">
    <property type="term" value="C:ribosome"/>
    <property type="evidence" value="ECO:0007669"/>
    <property type="project" value="UniProtKB-KW"/>
</dbReference>
<dbReference type="eggNOG" id="COG1670">
    <property type="taxonomic scope" value="Bacteria"/>
</dbReference>
<dbReference type="InterPro" id="IPR000182">
    <property type="entry name" value="GNAT_dom"/>
</dbReference>
<reference evidence="2 3" key="1">
    <citation type="journal article" date="2012" name="Stand. Genomic Sci.">
        <title>Genome sequence of the orange-pigmented seawater bacterium Owenweeksia hongkongensis type strain (UST20020801(T)).</title>
        <authorList>
            <person name="Riedel T."/>
            <person name="Held B."/>
            <person name="Nolan M."/>
            <person name="Lucas S."/>
            <person name="Lapidus A."/>
            <person name="Tice H."/>
            <person name="Del Rio T.G."/>
            <person name="Cheng J.F."/>
            <person name="Han C."/>
            <person name="Tapia R."/>
            <person name="Goodwin L.A."/>
            <person name="Pitluck S."/>
            <person name="Liolios K."/>
            <person name="Mavromatis K."/>
            <person name="Pagani I."/>
            <person name="Ivanova N."/>
            <person name="Mikhailova N."/>
            <person name="Pati A."/>
            <person name="Chen A."/>
            <person name="Palaniappan K."/>
            <person name="Rohde M."/>
            <person name="Tindall B.J."/>
            <person name="Detter J.C."/>
            <person name="Goker M."/>
            <person name="Woyke T."/>
            <person name="Bristow J."/>
            <person name="Eisen J.A."/>
            <person name="Markowitz V."/>
            <person name="Hugenholtz P."/>
            <person name="Klenk H.P."/>
            <person name="Kyrpides N.C."/>
        </authorList>
    </citation>
    <scope>NUCLEOTIDE SEQUENCE</scope>
    <source>
        <strain evidence="3">DSM 17368 / JCM 12287 / NRRL B-23963</strain>
    </source>
</reference>
<keyword evidence="2" id="KW-0687">Ribonucleoprotein</keyword>
<dbReference type="OrthoDB" id="9788916at2"/>
<dbReference type="Gene3D" id="3.40.630.30">
    <property type="match status" value="1"/>
</dbReference>
<dbReference type="KEGG" id="oho:Oweho_1607"/>
<proteinExistence type="predicted"/>
<feature type="domain" description="N-acetyltransferase" evidence="1">
    <location>
        <begin position="33"/>
        <end position="177"/>
    </location>
</feature>
<dbReference type="PANTHER" id="PTHR43792">
    <property type="entry name" value="GNAT FAMILY, PUTATIVE (AFU_ORTHOLOGUE AFUA_3G00765)-RELATED-RELATED"/>
    <property type="match status" value="1"/>
</dbReference>
<sequence length="190" mass="22279">MNYEVNKKGITSPSILYSERLILKPVSEGLRDYVFQGLSDHEVRHNMQLPTLNTKEKQDAWWQKFSEWRNTGKAVQWCVFDKKTDRYIGLLTIKEIEISVCRGEIGYSILKEHWRKGYGKEAAARVLQYAFEDINLHTVFAMISPQNEGSQRIVRGMGMMQEAHFKDIHFFEGKFYDLLQFSIINPSHLK</sequence>
<dbReference type="PANTHER" id="PTHR43792:SF1">
    <property type="entry name" value="N-ACETYLTRANSFERASE DOMAIN-CONTAINING PROTEIN"/>
    <property type="match status" value="1"/>
</dbReference>
<dbReference type="SUPFAM" id="SSF55729">
    <property type="entry name" value="Acyl-CoA N-acyltransferases (Nat)"/>
    <property type="match status" value="1"/>
</dbReference>
<gene>
    <name evidence="2" type="ordered locus">Oweho_1607</name>
</gene>
<dbReference type="HOGENOM" id="CLU_013985_3_6_10"/>